<keyword evidence="2" id="KW-0288">FMN</keyword>
<organism evidence="5 6">
    <name type="scientific">Kaistia hirudinis</name>
    <dbReference type="NCBI Taxonomy" id="1293440"/>
    <lineage>
        <taxon>Bacteria</taxon>
        <taxon>Pseudomonadati</taxon>
        <taxon>Pseudomonadota</taxon>
        <taxon>Alphaproteobacteria</taxon>
        <taxon>Hyphomicrobiales</taxon>
        <taxon>Kaistiaceae</taxon>
        <taxon>Kaistia</taxon>
    </lineage>
</organism>
<gene>
    <name evidence="5" type="ORF">GGR25_000299</name>
</gene>
<feature type="domain" description="Flavodoxin-like" evidence="4">
    <location>
        <begin position="3"/>
        <end position="143"/>
    </location>
</feature>
<dbReference type="InterPro" id="IPR008254">
    <property type="entry name" value="Flavodoxin/NO_synth"/>
</dbReference>
<dbReference type="Pfam" id="PF00258">
    <property type="entry name" value="Flavodoxin_1"/>
    <property type="match status" value="1"/>
</dbReference>
<dbReference type="SUPFAM" id="SSF52218">
    <property type="entry name" value="Flavoproteins"/>
    <property type="match status" value="1"/>
</dbReference>
<accession>A0A840AGL4</accession>
<dbReference type="PANTHER" id="PTHR19384">
    <property type="entry name" value="NITRIC OXIDE SYNTHASE-RELATED"/>
    <property type="match status" value="1"/>
</dbReference>
<keyword evidence="3" id="KW-0249">Electron transport</keyword>
<dbReference type="GO" id="GO:0010181">
    <property type="term" value="F:FMN binding"/>
    <property type="evidence" value="ECO:0007669"/>
    <property type="project" value="InterPro"/>
</dbReference>
<evidence type="ECO:0000256" key="1">
    <source>
        <dbReference type="ARBA" id="ARBA00022630"/>
    </source>
</evidence>
<proteinExistence type="predicted"/>
<protein>
    <submittedName>
        <fullName evidence="5">MioC protein</fullName>
    </submittedName>
</protein>
<evidence type="ECO:0000259" key="4">
    <source>
        <dbReference type="PROSITE" id="PS50902"/>
    </source>
</evidence>
<evidence type="ECO:0000313" key="5">
    <source>
        <dbReference type="EMBL" id="MBB3929280.1"/>
    </source>
</evidence>
<name>A0A840AGL4_9HYPH</name>
<keyword evidence="1" id="KW-0285">Flavoprotein</keyword>
<evidence type="ECO:0000256" key="2">
    <source>
        <dbReference type="ARBA" id="ARBA00022643"/>
    </source>
</evidence>
<reference evidence="5 6" key="1">
    <citation type="submission" date="2020-08" db="EMBL/GenBank/DDBJ databases">
        <title>Genomic Encyclopedia of Type Strains, Phase IV (KMG-IV): sequencing the most valuable type-strain genomes for metagenomic binning, comparative biology and taxonomic classification.</title>
        <authorList>
            <person name="Goeker M."/>
        </authorList>
    </citation>
    <scope>NUCLEOTIDE SEQUENCE [LARGE SCALE GENOMIC DNA]</scope>
    <source>
        <strain evidence="5 6">DSM 25966</strain>
    </source>
</reference>
<keyword evidence="6" id="KW-1185">Reference proteome</keyword>
<comment type="caution">
    <text evidence="5">The sequence shown here is derived from an EMBL/GenBank/DDBJ whole genome shotgun (WGS) entry which is preliminary data.</text>
</comment>
<dbReference type="GO" id="GO:0050660">
    <property type="term" value="F:flavin adenine dinucleotide binding"/>
    <property type="evidence" value="ECO:0007669"/>
    <property type="project" value="TreeGrafter"/>
</dbReference>
<dbReference type="RefSeq" id="WP_183396951.1">
    <property type="nucleotide sequence ID" value="NZ_JACIDS010000001.1"/>
</dbReference>
<sequence length="157" mass="17091">MNIMILFGTESGNAELISFEIAEAINGRYTVFIRDMSDVDPAELSRDDFHLVVCSTHGEGELPSGAVPFATALMDAKPDLRGLRYAMFGLGDSSYDNYSRGSDVVDELLRAHGAKRHGPFGRYDASSQDDAIQLGKEWANEVLKDLQGVQTSATGKN</sequence>
<keyword evidence="3" id="KW-0813">Transport</keyword>
<dbReference type="EMBL" id="JACIDS010000001">
    <property type="protein sequence ID" value="MBB3929280.1"/>
    <property type="molecule type" value="Genomic_DNA"/>
</dbReference>
<dbReference type="PRINTS" id="PR00369">
    <property type="entry name" value="FLAVODOXIN"/>
</dbReference>
<dbReference type="GO" id="GO:0005829">
    <property type="term" value="C:cytosol"/>
    <property type="evidence" value="ECO:0007669"/>
    <property type="project" value="TreeGrafter"/>
</dbReference>
<dbReference type="AlphaFoldDB" id="A0A840AGL4"/>
<evidence type="ECO:0000256" key="3">
    <source>
        <dbReference type="ARBA" id="ARBA00022982"/>
    </source>
</evidence>
<dbReference type="PANTHER" id="PTHR19384:SF109">
    <property type="entry name" value="SULFITE REDUCTASE [NADPH] FLAVOPROTEIN COMPONENT"/>
    <property type="match status" value="1"/>
</dbReference>
<dbReference type="GO" id="GO:0004783">
    <property type="term" value="F:sulfite reductase (NADPH) activity"/>
    <property type="evidence" value="ECO:0007669"/>
    <property type="project" value="TreeGrafter"/>
</dbReference>
<dbReference type="InterPro" id="IPR001094">
    <property type="entry name" value="Flavdoxin-like"/>
</dbReference>
<evidence type="ECO:0000313" key="6">
    <source>
        <dbReference type="Proteomes" id="UP000553963"/>
    </source>
</evidence>
<dbReference type="InterPro" id="IPR029039">
    <property type="entry name" value="Flavoprotein-like_sf"/>
</dbReference>
<dbReference type="Proteomes" id="UP000553963">
    <property type="component" value="Unassembled WGS sequence"/>
</dbReference>
<dbReference type="PROSITE" id="PS50902">
    <property type="entry name" value="FLAVODOXIN_LIKE"/>
    <property type="match status" value="1"/>
</dbReference>
<dbReference type="Gene3D" id="3.40.50.360">
    <property type="match status" value="1"/>
</dbReference>